<dbReference type="Proteomes" id="UP000636479">
    <property type="component" value="Unassembled WGS sequence"/>
</dbReference>
<comment type="caution">
    <text evidence="1">The sequence shown here is derived from an EMBL/GenBank/DDBJ whole genome shotgun (WGS) entry which is preliminary data.</text>
</comment>
<evidence type="ECO:0000313" key="2">
    <source>
        <dbReference type="Proteomes" id="UP000636479"/>
    </source>
</evidence>
<gene>
    <name evidence="1" type="ORF">MIND_00420500</name>
</gene>
<name>A0A8H6SYK9_9AGAR</name>
<sequence length="107" mass="12617">MSSCLTTLWNSIAEFFALPPERPRTVYDCEINQLNTIDTNFRSEMLYWEQRLQMPGISPEVKVFGEQKCAKLKLYRLEIAKALVGTSPMKLYLIYLRRRAIYYILQS</sequence>
<reference evidence="1" key="1">
    <citation type="submission" date="2020-05" db="EMBL/GenBank/DDBJ databases">
        <title>Mycena genomes resolve the evolution of fungal bioluminescence.</title>
        <authorList>
            <person name="Tsai I.J."/>
        </authorList>
    </citation>
    <scope>NUCLEOTIDE SEQUENCE</scope>
    <source>
        <strain evidence="1">171206Taipei</strain>
    </source>
</reference>
<dbReference type="RefSeq" id="XP_037221314.1">
    <property type="nucleotide sequence ID" value="XM_037361022.1"/>
</dbReference>
<proteinExistence type="predicted"/>
<keyword evidence="2" id="KW-1185">Reference proteome</keyword>
<protein>
    <submittedName>
        <fullName evidence="1">Uncharacterized protein</fullName>
    </submittedName>
</protein>
<accession>A0A8H6SYK9</accession>
<dbReference type="EMBL" id="JACAZF010000004">
    <property type="protein sequence ID" value="KAF7306295.1"/>
    <property type="molecule type" value="Genomic_DNA"/>
</dbReference>
<dbReference type="AlphaFoldDB" id="A0A8H6SYK9"/>
<evidence type="ECO:0000313" key="1">
    <source>
        <dbReference type="EMBL" id="KAF7306295.1"/>
    </source>
</evidence>
<dbReference type="GeneID" id="59343538"/>
<organism evidence="1 2">
    <name type="scientific">Mycena indigotica</name>
    <dbReference type="NCBI Taxonomy" id="2126181"/>
    <lineage>
        <taxon>Eukaryota</taxon>
        <taxon>Fungi</taxon>
        <taxon>Dikarya</taxon>
        <taxon>Basidiomycota</taxon>
        <taxon>Agaricomycotina</taxon>
        <taxon>Agaricomycetes</taxon>
        <taxon>Agaricomycetidae</taxon>
        <taxon>Agaricales</taxon>
        <taxon>Marasmiineae</taxon>
        <taxon>Mycenaceae</taxon>
        <taxon>Mycena</taxon>
    </lineage>
</organism>